<dbReference type="GO" id="GO:0008465">
    <property type="term" value="F:hydroxypyruvate reductase (NADH) activity"/>
    <property type="evidence" value="ECO:0007669"/>
    <property type="project" value="UniProtKB-EC"/>
</dbReference>
<evidence type="ECO:0000259" key="6">
    <source>
        <dbReference type="Pfam" id="PF02826"/>
    </source>
</evidence>
<organism evidence="7 8">
    <name type="scientific">Ruegeria meonggei</name>
    <dbReference type="NCBI Taxonomy" id="1446476"/>
    <lineage>
        <taxon>Bacteria</taxon>
        <taxon>Pseudomonadati</taxon>
        <taxon>Pseudomonadota</taxon>
        <taxon>Alphaproteobacteria</taxon>
        <taxon>Rhodobacterales</taxon>
        <taxon>Roseobacteraceae</taxon>
        <taxon>Ruegeria</taxon>
    </lineage>
</organism>
<dbReference type="InterPro" id="IPR043322">
    <property type="entry name" value="CtBP"/>
</dbReference>
<evidence type="ECO:0000256" key="3">
    <source>
        <dbReference type="ARBA" id="ARBA00023027"/>
    </source>
</evidence>
<dbReference type="GO" id="GO:0003714">
    <property type="term" value="F:transcription corepressor activity"/>
    <property type="evidence" value="ECO:0007669"/>
    <property type="project" value="InterPro"/>
</dbReference>
<evidence type="ECO:0000256" key="2">
    <source>
        <dbReference type="ARBA" id="ARBA00023002"/>
    </source>
</evidence>
<dbReference type="Gene3D" id="3.40.50.720">
    <property type="entry name" value="NAD(P)-binding Rossmann-like Domain"/>
    <property type="match status" value="2"/>
</dbReference>
<dbReference type="InterPro" id="IPR036291">
    <property type="entry name" value="NAD(P)-bd_dom_sf"/>
</dbReference>
<dbReference type="Proteomes" id="UP000193778">
    <property type="component" value="Unassembled WGS sequence"/>
</dbReference>
<sequence>MTSQTIAILEPGYAAYDTEASVLAKQDVQIAPVAPETEAVPALQALDPVGILVRERTVDATVIDACPNLKVIVRYGVGVDNVDLEHARSRGIFVANVPDYGAEIEVSEHAVALYLSVQRRIPSRDAEVRRGEWGIGQSAVIPNRENGVLGLIGCGKIGLEVARKFRALGFTRVLVSDPYMPQEAARMAGVEQVQLDELCGIADVISLHAPLTSETRHILNAERIGMMKPTSIVVNVSRGGLVDETALAEALHDGRIFGAGIDVFEQEPVSRDNPLLYAPNTIVSDHAAWYSERSVVMLQRCAAREISKVLSDEQPEHWVNKW</sequence>
<dbReference type="InterPro" id="IPR029753">
    <property type="entry name" value="D-isomer_DH_CS"/>
</dbReference>
<dbReference type="InterPro" id="IPR050418">
    <property type="entry name" value="D-iso_2-hydroxyacid_DH_PdxB"/>
</dbReference>
<dbReference type="SUPFAM" id="SSF51735">
    <property type="entry name" value="NAD(P)-binding Rossmann-fold domains"/>
    <property type="match status" value="1"/>
</dbReference>
<dbReference type="AlphaFoldDB" id="A0A1X6Z4X7"/>
<dbReference type="Pfam" id="PF02826">
    <property type="entry name" value="2-Hacid_dh_C"/>
    <property type="match status" value="1"/>
</dbReference>
<accession>A0A1X6Z4X7</accession>
<name>A0A1X6Z4X7_9RHOB</name>
<protein>
    <submittedName>
        <fullName evidence="7">Glycerate dehydrogenase</fullName>
        <ecNumber evidence="7">1.1.1.29</ecNumber>
    </submittedName>
</protein>
<dbReference type="EMBL" id="FWFP01000004">
    <property type="protein sequence ID" value="SLN40109.1"/>
    <property type="molecule type" value="Genomic_DNA"/>
</dbReference>
<dbReference type="EC" id="1.1.1.29" evidence="7"/>
<feature type="domain" description="D-isomer specific 2-hydroxyacid dehydrogenase NAD-binding" evidence="6">
    <location>
        <begin position="111"/>
        <end position="288"/>
    </location>
</feature>
<dbReference type="Pfam" id="PF00389">
    <property type="entry name" value="2-Hacid_dh"/>
    <property type="match status" value="1"/>
</dbReference>
<dbReference type="PROSITE" id="PS00671">
    <property type="entry name" value="D_2_HYDROXYACID_DH_3"/>
    <property type="match status" value="1"/>
</dbReference>
<dbReference type="PANTHER" id="PTHR43761">
    <property type="entry name" value="D-ISOMER SPECIFIC 2-HYDROXYACID DEHYDROGENASE FAMILY PROTEIN (AFU_ORTHOLOGUE AFUA_1G13630)"/>
    <property type="match status" value="1"/>
</dbReference>
<dbReference type="PROSITE" id="PS00670">
    <property type="entry name" value="D_2_HYDROXYACID_DH_2"/>
    <property type="match status" value="1"/>
</dbReference>
<keyword evidence="2 4" id="KW-0560">Oxidoreductase</keyword>
<dbReference type="InterPro" id="IPR006140">
    <property type="entry name" value="D-isomer_DH_NAD-bd"/>
</dbReference>
<evidence type="ECO:0000256" key="1">
    <source>
        <dbReference type="ARBA" id="ARBA00005854"/>
    </source>
</evidence>
<dbReference type="InterPro" id="IPR006139">
    <property type="entry name" value="D-isomer_2_OHA_DH_cat_dom"/>
</dbReference>
<dbReference type="CDD" id="cd05299">
    <property type="entry name" value="CtBP_dh"/>
    <property type="match status" value="1"/>
</dbReference>
<reference evidence="8" key="1">
    <citation type="submission" date="2017-03" db="EMBL/GenBank/DDBJ databases">
        <authorList>
            <person name="Rodrigo-Torres L."/>
            <person name="Arahal R.D."/>
            <person name="Lucena T."/>
        </authorList>
    </citation>
    <scope>NUCLEOTIDE SEQUENCE [LARGE SCALE GENOMIC DNA]</scope>
    <source>
        <strain evidence="8">CECT 8411</strain>
    </source>
</reference>
<proteinExistence type="inferred from homology"/>
<dbReference type="SUPFAM" id="SSF52283">
    <property type="entry name" value="Formate/glycerate dehydrogenase catalytic domain-like"/>
    <property type="match status" value="1"/>
</dbReference>
<keyword evidence="8" id="KW-1185">Reference proteome</keyword>
<comment type="similarity">
    <text evidence="1 4">Belongs to the D-isomer specific 2-hydroxyacid dehydrogenase family.</text>
</comment>
<evidence type="ECO:0000313" key="7">
    <source>
        <dbReference type="EMBL" id="SLN40109.1"/>
    </source>
</evidence>
<dbReference type="RefSeq" id="WP_085822321.1">
    <property type="nucleotide sequence ID" value="NZ_FWFP01000004.1"/>
</dbReference>
<keyword evidence="3" id="KW-0520">NAD</keyword>
<dbReference type="GO" id="GO:0051287">
    <property type="term" value="F:NAD binding"/>
    <property type="evidence" value="ECO:0007669"/>
    <property type="project" value="InterPro"/>
</dbReference>
<dbReference type="OrthoDB" id="9793626at2"/>
<evidence type="ECO:0000259" key="5">
    <source>
        <dbReference type="Pfam" id="PF00389"/>
    </source>
</evidence>
<gene>
    <name evidence="7" type="primary">hprA</name>
    <name evidence="7" type="ORF">RUM8411_01802</name>
</gene>
<evidence type="ECO:0000313" key="8">
    <source>
        <dbReference type="Proteomes" id="UP000193778"/>
    </source>
</evidence>
<evidence type="ECO:0000256" key="4">
    <source>
        <dbReference type="RuleBase" id="RU003719"/>
    </source>
</evidence>
<feature type="domain" description="D-isomer specific 2-hydroxyacid dehydrogenase catalytic" evidence="5">
    <location>
        <begin position="27"/>
        <end position="320"/>
    </location>
</feature>
<dbReference type="PANTHER" id="PTHR43761:SF1">
    <property type="entry name" value="D-ISOMER SPECIFIC 2-HYDROXYACID DEHYDROGENASE CATALYTIC DOMAIN-CONTAINING PROTEIN-RELATED"/>
    <property type="match status" value="1"/>
</dbReference>